<dbReference type="AlphaFoldDB" id="A0A398CQX5"/>
<evidence type="ECO:0000313" key="3">
    <source>
        <dbReference type="Proteomes" id="UP000266340"/>
    </source>
</evidence>
<gene>
    <name evidence="2" type="ORF">D3H35_13650</name>
</gene>
<dbReference type="SUPFAM" id="SSF109854">
    <property type="entry name" value="DinB/YfiT-like putative metalloenzymes"/>
    <property type="match status" value="1"/>
</dbReference>
<dbReference type="OrthoDB" id="1495892at2"/>
<dbReference type="InterPro" id="IPR024775">
    <property type="entry name" value="DinB-like"/>
</dbReference>
<comment type="caution">
    <text evidence="2">The sequence shown here is derived from an EMBL/GenBank/DDBJ whole genome shotgun (WGS) entry which is preliminary data.</text>
</comment>
<accession>A0A398CQX5</accession>
<evidence type="ECO:0000259" key="1">
    <source>
        <dbReference type="Pfam" id="PF12867"/>
    </source>
</evidence>
<name>A0A398CQX5_9BACL</name>
<proteinExistence type="predicted"/>
<feature type="domain" description="DinB-like" evidence="1">
    <location>
        <begin position="19"/>
        <end position="170"/>
    </location>
</feature>
<dbReference type="Pfam" id="PF12867">
    <property type="entry name" value="DinB_2"/>
    <property type="match status" value="1"/>
</dbReference>
<protein>
    <submittedName>
        <fullName evidence="2">DinB family protein</fullName>
    </submittedName>
</protein>
<sequence>MIMISHIETVTSLGQLTDLYADELKAYSMEQLTRKPSEDEWSLGQMYVHLINTALNMQLRNVEICRDRSGESVTETKGATEAGQAIFAAGGFPPVRIQVPPSPQYTPGQPESKEQLAEGLQTVLRRMKEISSELESIDPRQTVDHPRLGAFNANQWFALVEMHFRHHLLQKKRLQDWLSSSNG</sequence>
<dbReference type="InterPro" id="IPR034660">
    <property type="entry name" value="DinB/YfiT-like"/>
</dbReference>
<dbReference type="EMBL" id="QXJM01000039">
    <property type="protein sequence ID" value="RIE01831.1"/>
    <property type="molecule type" value="Genomic_DNA"/>
</dbReference>
<keyword evidence="3" id="KW-1185">Reference proteome</keyword>
<organism evidence="2 3">
    <name type="scientific">Cohnella faecalis</name>
    <dbReference type="NCBI Taxonomy" id="2315694"/>
    <lineage>
        <taxon>Bacteria</taxon>
        <taxon>Bacillati</taxon>
        <taxon>Bacillota</taxon>
        <taxon>Bacilli</taxon>
        <taxon>Bacillales</taxon>
        <taxon>Paenibacillaceae</taxon>
        <taxon>Cohnella</taxon>
    </lineage>
</organism>
<dbReference type="Proteomes" id="UP000266340">
    <property type="component" value="Unassembled WGS sequence"/>
</dbReference>
<evidence type="ECO:0000313" key="2">
    <source>
        <dbReference type="EMBL" id="RIE01831.1"/>
    </source>
</evidence>
<dbReference type="Gene3D" id="1.20.120.450">
    <property type="entry name" value="dinb family like domain"/>
    <property type="match status" value="1"/>
</dbReference>
<reference evidence="2 3" key="1">
    <citation type="submission" date="2018-09" db="EMBL/GenBank/DDBJ databases">
        <title>Cohnella cavernae sp. nov., isolated from a karst cave.</title>
        <authorList>
            <person name="Zhu H."/>
        </authorList>
    </citation>
    <scope>NUCLEOTIDE SEQUENCE [LARGE SCALE GENOMIC DNA]</scope>
    <source>
        <strain evidence="2 3">K2E09-144</strain>
    </source>
</reference>